<evidence type="ECO:0000313" key="3">
    <source>
        <dbReference type="EMBL" id="GEU77920.1"/>
    </source>
</evidence>
<feature type="region of interest" description="Disordered" evidence="2">
    <location>
        <begin position="270"/>
        <end position="334"/>
    </location>
</feature>
<reference evidence="3" key="1">
    <citation type="journal article" date="2019" name="Sci. Rep.">
        <title>Draft genome of Tanacetum cinerariifolium, the natural source of mosquito coil.</title>
        <authorList>
            <person name="Yamashiro T."/>
            <person name="Shiraishi A."/>
            <person name="Satake H."/>
            <person name="Nakayama K."/>
        </authorList>
    </citation>
    <scope>NUCLEOTIDE SEQUENCE</scope>
</reference>
<accession>A0A6L2MVN9</accession>
<proteinExistence type="predicted"/>
<feature type="compositionally biased region" description="Polar residues" evidence="2">
    <location>
        <begin position="285"/>
        <end position="295"/>
    </location>
</feature>
<organism evidence="3">
    <name type="scientific">Tanacetum cinerariifolium</name>
    <name type="common">Dalmatian daisy</name>
    <name type="synonym">Chrysanthemum cinerariifolium</name>
    <dbReference type="NCBI Taxonomy" id="118510"/>
    <lineage>
        <taxon>Eukaryota</taxon>
        <taxon>Viridiplantae</taxon>
        <taxon>Streptophyta</taxon>
        <taxon>Embryophyta</taxon>
        <taxon>Tracheophyta</taxon>
        <taxon>Spermatophyta</taxon>
        <taxon>Magnoliopsida</taxon>
        <taxon>eudicotyledons</taxon>
        <taxon>Gunneridae</taxon>
        <taxon>Pentapetalae</taxon>
        <taxon>asterids</taxon>
        <taxon>campanulids</taxon>
        <taxon>Asterales</taxon>
        <taxon>Asteraceae</taxon>
        <taxon>Asteroideae</taxon>
        <taxon>Anthemideae</taxon>
        <taxon>Anthemidinae</taxon>
        <taxon>Tanacetum</taxon>
    </lineage>
</organism>
<evidence type="ECO:0000256" key="1">
    <source>
        <dbReference type="SAM" id="Coils"/>
    </source>
</evidence>
<name>A0A6L2MVN9_TANCI</name>
<gene>
    <name evidence="3" type="ORF">Tci_049898</name>
</gene>
<sequence length="334" mass="38392">MTNKYFAEYTGIEVKQFRDTLLQHMGNVKKSVAERTRHQRQYDRRVNKRQMQTQESKVDTEPMAEVQLTAECNVFATGQQHTKQPKIITEGQYGQILNETSNKAKIKRDIDETETISIELEPSVAKLFRHNEHLNKENKTLKKHYKDLYDSIKLTRAKTIKQTTSLITQNANLQAQIQEKVFAIAALKNELRKSNGNSVDTKFAKTSVLGKPVLQPLRNQSVVRQPNAFKSERPKISKPWSASQVDAEKKLSKPVTQHYLPMGKESAFAKPNNMITSSSSRNSSKNMPRFSSNDMVYNHYPDEARKKTQERDRNSKTSVMPFARFQSTNDGRKP</sequence>
<feature type="region of interest" description="Disordered" evidence="2">
    <location>
        <begin position="30"/>
        <end position="61"/>
    </location>
</feature>
<dbReference type="EMBL" id="BKCJ010007569">
    <property type="protein sequence ID" value="GEU77920.1"/>
    <property type="molecule type" value="Genomic_DNA"/>
</dbReference>
<feature type="coiled-coil region" evidence="1">
    <location>
        <begin position="131"/>
        <end position="190"/>
    </location>
</feature>
<comment type="caution">
    <text evidence="3">The sequence shown here is derived from an EMBL/GenBank/DDBJ whole genome shotgun (WGS) entry which is preliminary data.</text>
</comment>
<feature type="region of interest" description="Disordered" evidence="2">
    <location>
        <begin position="228"/>
        <end position="249"/>
    </location>
</feature>
<protein>
    <submittedName>
        <fullName evidence="3">Uncharacterized protein</fullName>
    </submittedName>
</protein>
<dbReference type="AlphaFoldDB" id="A0A6L2MVN9"/>
<evidence type="ECO:0000256" key="2">
    <source>
        <dbReference type="SAM" id="MobiDB-lite"/>
    </source>
</evidence>
<keyword evidence="1" id="KW-0175">Coiled coil</keyword>
<feature type="compositionally biased region" description="Polar residues" evidence="2">
    <location>
        <begin position="325"/>
        <end position="334"/>
    </location>
</feature>
<feature type="compositionally biased region" description="Basic and acidic residues" evidence="2">
    <location>
        <begin position="300"/>
        <end position="315"/>
    </location>
</feature>
<feature type="compositionally biased region" description="Basic and acidic residues" evidence="2">
    <location>
        <begin position="31"/>
        <end position="45"/>
    </location>
</feature>